<evidence type="ECO:0000313" key="5">
    <source>
        <dbReference type="Proteomes" id="UP000240608"/>
    </source>
</evidence>
<accession>A0A2T4DR16</accession>
<evidence type="ECO:0000313" key="6">
    <source>
        <dbReference type="Proteomes" id="UP000636010"/>
    </source>
</evidence>
<dbReference type="PROSITE" id="PS51257">
    <property type="entry name" value="PROKAR_LIPOPROTEIN"/>
    <property type="match status" value="1"/>
</dbReference>
<name>A0A2T4DR16_9BACT</name>
<keyword evidence="6" id="KW-1185">Reference proteome</keyword>
<comment type="caution">
    <text evidence="4">The sequence shown here is derived from an EMBL/GenBank/DDBJ whole genome shotgun (WGS) entry which is preliminary data.</text>
</comment>
<evidence type="ECO:0000313" key="4">
    <source>
        <dbReference type="EMBL" id="PTB96253.1"/>
    </source>
</evidence>
<evidence type="ECO:0000259" key="2">
    <source>
        <dbReference type="Pfam" id="PF26303"/>
    </source>
</evidence>
<feature type="region of interest" description="Disordered" evidence="1">
    <location>
        <begin position="159"/>
        <end position="189"/>
    </location>
</feature>
<dbReference type="Proteomes" id="UP000636010">
    <property type="component" value="Unassembled WGS sequence"/>
</dbReference>
<gene>
    <name evidence="4" type="ORF">C9994_08130</name>
    <name evidence="3" type="ORF">GCM10011506_09840</name>
</gene>
<dbReference type="EMBL" id="PYVU01000059">
    <property type="protein sequence ID" value="PTB96253.1"/>
    <property type="molecule type" value="Genomic_DNA"/>
</dbReference>
<organism evidence="4 5">
    <name type="scientific">Marivirga lumbricoides</name>
    <dbReference type="NCBI Taxonomy" id="1046115"/>
    <lineage>
        <taxon>Bacteria</taxon>
        <taxon>Pseudomonadati</taxon>
        <taxon>Bacteroidota</taxon>
        <taxon>Cytophagia</taxon>
        <taxon>Cytophagales</taxon>
        <taxon>Marivirgaceae</taxon>
        <taxon>Marivirga</taxon>
    </lineage>
</organism>
<evidence type="ECO:0000256" key="1">
    <source>
        <dbReference type="SAM" id="MobiDB-lite"/>
    </source>
</evidence>
<proteinExistence type="predicted"/>
<dbReference type="AlphaFoldDB" id="A0A2T4DR16"/>
<dbReference type="Pfam" id="PF26303">
    <property type="entry name" value="UPF0323"/>
    <property type="match status" value="1"/>
</dbReference>
<sequence>MKKNTINISTWLKKIGVISFSGVFLAVQSCGGNGSPRLKEGGETKTVLEATKGTATELEEIEPGDDYKIIDERLIDERENSIAIVHNLDGTTDTLSLMKIKAENTSGTGSPRYRGLSSILMFGLASSFFRGNLSQTTPNPGAYKNQNAYNKSVALNNDLKNSATSRRVTSPGKASRGYGAGKSFRSHGG</sequence>
<dbReference type="Proteomes" id="UP000240608">
    <property type="component" value="Unassembled WGS sequence"/>
</dbReference>
<feature type="compositionally biased region" description="Polar residues" evidence="1">
    <location>
        <begin position="159"/>
        <end position="168"/>
    </location>
</feature>
<dbReference type="InterPro" id="IPR059092">
    <property type="entry name" value="UPF0323_dom"/>
</dbReference>
<evidence type="ECO:0000313" key="3">
    <source>
        <dbReference type="EMBL" id="GGC26459.1"/>
    </source>
</evidence>
<reference evidence="3" key="4">
    <citation type="submission" date="2024-05" db="EMBL/GenBank/DDBJ databases">
        <authorList>
            <person name="Sun Q."/>
            <person name="Zhou Y."/>
        </authorList>
    </citation>
    <scope>NUCLEOTIDE SEQUENCE</scope>
    <source>
        <strain evidence="3">CGMCC 1.10832</strain>
    </source>
</reference>
<reference evidence="3" key="1">
    <citation type="journal article" date="2014" name="Int. J. Syst. Evol. Microbiol.">
        <title>Complete genome of a new Firmicutes species belonging to the dominant human colonic microbiota ('Ruminococcus bicirculans') reveals two chromosomes and a selective capacity to utilize plant glucans.</title>
        <authorList>
            <consortium name="NISC Comparative Sequencing Program"/>
            <person name="Wegmann U."/>
            <person name="Louis P."/>
            <person name="Goesmann A."/>
            <person name="Henrissat B."/>
            <person name="Duncan S.H."/>
            <person name="Flint H.J."/>
        </authorList>
    </citation>
    <scope>NUCLEOTIDE SEQUENCE</scope>
    <source>
        <strain evidence="3">CGMCC 1.10832</strain>
    </source>
</reference>
<reference evidence="4 5" key="2">
    <citation type="submission" date="2018-03" db="EMBL/GenBank/DDBJ databases">
        <title>Cross-interface Injection: A General Nanoliter Liquid Handling Method Applied to Single Cells Genome Amplification Automated Nanoliter Liquid Handling Applied to Single Cell Multiple Displacement Amplification.</title>
        <authorList>
            <person name="Yun J."/>
            <person name="Xu P."/>
            <person name="Xu J."/>
            <person name="Dai X."/>
            <person name="Wang Y."/>
            <person name="Zheng X."/>
            <person name="Cao C."/>
            <person name="Yi Q."/>
            <person name="Zhu Y."/>
            <person name="Wang L."/>
            <person name="Dong Z."/>
            <person name="Huang Y."/>
            <person name="Huang L."/>
            <person name="Du W."/>
        </authorList>
    </citation>
    <scope>NUCLEOTIDE SEQUENCE [LARGE SCALE GENOMIC DNA]</scope>
    <source>
        <strain evidence="4 5">Z-D1-2</strain>
    </source>
</reference>
<dbReference type="EMBL" id="BMEC01000003">
    <property type="protein sequence ID" value="GGC26459.1"/>
    <property type="molecule type" value="Genomic_DNA"/>
</dbReference>
<feature type="domain" description="UPF0323" evidence="2">
    <location>
        <begin position="56"/>
        <end position="164"/>
    </location>
</feature>
<protein>
    <recommendedName>
        <fullName evidence="2">UPF0323 domain-containing protein</fullName>
    </recommendedName>
</protein>
<reference evidence="6" key="3">
    <citation type="journal article" date="2019" name="Int. J. Syst. Evol. Microbiol.">
        <title>The Global Catalogue of Microorganisms (GCM) 10K type strain sequencing project: providing services to taxonomists for standard genome sequencing and annotation.</title>
        <authorList>
            <consortium name="The Broad Institute Genomics Platform"/>
            <consortium name="The Broad Institute Genome Sequencing Center for Infectious Disease"/>
            <person name="Wu L."/>
            <person name="Ma J."/>
        </authorList>
    </citation>
    <scope>NUCLEOTIDE SEQUENCE [LARGE SCALE GENOMIC DNA]</scope>
    <source>
        <strain evidence="6">CGMCC 1.10832</strain>
    </source>
</reference>
<dbReference type="RefSeq" id="WP_188460813.1">
    <property type="nucleotide sequence ID" value="NZ_BAABHU010000003.1"/>
</dbReference>